<dbReference type="EMBL" id="AESD01000595">
    <property type="protein sequence ID" value="EHJ11361.1"/>
    <property type="molecule type" value="Genomic_DNA"/>
</dbReference>
<evidence type="ECO:0000313" key="3">
    <source>
        <dbReference type="Proteomes" id="UP000003477"/>
    </source>
</evidence>
<proteinExistence type="predicted"/>
<feature type="compositionally biased region" description="Basic and acidic residues" evidence="1">
    <location>
        <begin position="174"/>
        <end position="204"/>
    </location>
</feature>
<dbReference type="RefSeq" id="WP_007311876.1">
    <property type="nucleotide sequence ID" value="NZ_AESD01000595.1"/>
</dbReference>
<dbReference type="AlphaFoldDB" id="G5J8X6"/>
<organism evidence="2 3">
    <name type="scientific">Crocosphaera watsonii WH 0003</name>
    <dbReference type="NCBI Taxonomy" id="423471"/>
    <lineage>
        <taxon>Bacteria</taxon>
        <taxon>Bacillati</taxon>
        <taxon>Cyanobacteriota</taxon>
        <taxon>Cyanophyceae</taxon>
        <taxon>Oscillatoriophycideae</taxon>
        <taxon>Chroococcales</taxon>
        <taxon>Aphanothecaceae</taxon>
        <taxon>Crocosphaera</taxon>
    </lineage>
</organism>
<dbReference type="PATRIC" id="fig|423471.3.peg.3652"/>
<evidence type="ECO:0000313" key="2">
    <source>
        <dbReference type="EMBL" id="EHJ11361.1"/>
    </source>
</evidence>
<protein>
    <submittedName>
        <fullName evidence="2">Uncharacterized protein</fullName>
    </submittedName>
</protein>
<feature type="compositionally biased region" description="Basic residues" evidence="1">
    <location>
        <begin position="212"/>
        <end position="222"/>
    </location>
</feature>
<reference evidence="2 3" key="1">
    <citation type="journal article" date="2011" name="Front. Microbiol.">
        <title>Two Strains of Crocosphaera watsonii with Highly Conserved Genomes are Distinguished by Strain-Specific Features.</title>
        <authorList>
            <person name="Bench S.R."/>
            <person name="Ilikchyan I.N."/>
            <person name="Tripp H.J."/>
            <person name="Zehr J.P."/>
        </authorList>
    </citation>
    <scope>NUCLEOTIDE SEQUENCE [LARGE SCALE GENOMIC DNA]</scope>
    <source>
        <strain evidence="2 3">WH 0003</strain>
    </source>
</reference>
<gene>
    <name evidence="2" type="ORF">CWATWH0003_3896</name>
</gene>
<dbReference type="Proteomes" id="UP000003477">
    <property type="component" value="Unassembled WGS sequence"/>
</dbReference>
<name>G5J8X6_CROWT</name>
<feature type="region of interest" description="Disordered" evidence="1">
    <location>
        <begin position="174"/>
        <end position="222"/>
    </location>
</feature>
<dbReference type="GeneID" id="88767386"/>
<accession>G5J8X6</accession>
<comment type="caution">
    <text evidence="2">The sequence shown here is derived from an EMBL/GenBank/DDBJ whole genome shotgun (WGS) entry which is preliminary data.</text>
</comment>
<evidence type="ECO:0000256" key="1">
    <source>
        <dbReference type="SAM" id="MobiDB-lite"/>
    </source>
</evidence>
<sequence>MSSSPFIISQKPFTIVECGNEATGIIKLVNKGFISVAEQMELDQIAFNSYKYQLLVGELICKLIQEKGITQGQAQKMIESPNQYLSVVGDYLKDIELIWEKYYDSKNDNLTRVTTAIKWRSLTSEECEKFEKLKGTETMRFMQERDLIDWGDALTKELPQSLFEEILEFIVGEQRETEEKGEPLSLSKKEMNLSENKLSSEPRTGENTSGNSRKRGTKGSTT</sequence>